<comment type="caution">
    <text evidence="4">Lacks conserved residue(s) required for the propagation of feature annotation.</text>
</comment>
<dbReference type="GO" id="GO:0003855">
    <property type="term" value="F:3-dehydroquinate dehydratase activity"/>
    <property type="evidence" value="ECO:0007669"/>
    <property type="project" value="UniProtKB-EC"/>
</dbReference>
<dbReference type="RefSeq" id="WP_382393520.1">
    <property type="nucleotide sequence ID" value="NZ_JBHTCQ010000001.1"/>
</dbReference>
<dbReference type="InterPro" id="IPR050146">
    <property type="entry name" value="Type-I_3-dehydroquinase"/>
</dbReference>
<name>A0ABW2Q721_9MICO</name>
<dbReference type="NCBIfam" id="TIGR01093">
    <property type="entry name" value="aroD"/>
    <property type="match status" value="1"/>
</dbReference>
<evidence type="ECO:0000313" key="5">
    <source>
        <dbReference type="EMBL" id="MFC7405311.1"/>
    </source>
</evidence>
<keyword evidence="4" id="KW-0057">Aromatic amino acid biosynthesis</keyword>
<dbReference type="Pfam" id="PF01487">
    <property type="entry name" value="DHquinase_I"/>
    <property type="match status" value="1"/>
</dbReference>
<feature type="binding site" evidence="4">
    <location>
        <position position="238"/>
    </location>
    <ligand>
        <name>3-dehydroquinate</name>
        <dbReference type="ChEBI" id="CHEBI:32364"/>
    </ligand>
</feature>
<protein>
    <recommendedName>
        <fullName evidence="4">3-dehydroquinate dehydratase</fullName>
        <shortName evidence="4">3-dehydroquinase</shortName>
        <ecNumber evidence="4">4.2.1.10</ecNumber>
    </recommendedName>
    <alternativeName>
        <fullName evidence="4">Type I DHQase</fullName>
    </alternativeName>
    <alternativeName>
        <fullName evidence="4">Type I dehydroquinase</fullName>
        <shortName evidence="4">DHQ1</shortName>
    </alternativeName>
</protein>
<accession>A0ABW2Q721</accession>
<dbReference type="Gene3D" id="3.20.20.70">
    <property type="entry name" value="Aldolase class I"/>
    <property type="match status" value="1"/>
</dbReference>
<comment type="pathway">
    <text evidence="4">Metabolic intermediate biosynthesis; chorismate biosynthesis; chorismate from D-erythrose 4-phosphate and phosphoenolpyruvate: step 3/7.</text>
</comment>
<evidence type="ECO:0000256" key="2">
    <source>
        <dbReference type="ARBA" id="ARBA00023239"/>
    </source>
</evidence>
<dbReference type="InterPro" id="IPR001381">
    <property type="entry name" value="DHquinase_I"/>
</dbReference>
<dbReference type="SUPFAM" id="SSF51569">
    <property type="entry name" value="Aldolase"/>
    <property type="match status" value="1"/>
</dbReference>
<sequence>MSSTRPVTVKELVLGPPPASPAVIVPVLGRTTAEVRGQVAGVAGLPVDLLEWRVDHLADLRDVVADLAAVRADVDRLTGRPLLATVRTAVEGGAAELTDTEYGTVISALARSGAADLLDVEHGRASAGEAIAAARASGLPVVLSAHDVVGTPSAEAMTDLLRAMRAAGGDVVKLAVTPHRTADVVALLEATATFAAEPGPPAITMAMGRLGVVTRLVGHLFGSVATFATAGRASAPGQPDLADLRAVLDAVARVTGPAGG</sequence>
<organism evidence="5 6">
    <name type="scientific">Georgenia alba</name>
    <dbReference type="NCBI Taxonomy" id="2233858"/>
    <lineage>
        <taxon>Bacteria</taxon>
        <taxon>Bacillati</taxon>
        <taxon>Actinomycetota</taxon>
        <taxon>Actinomycetes</taxon>
        <taxon>Micrococcales</taxon>
        <taxon>Bogoriellaceae</taxon>
        <taxon>Georgenia</taxon>
    </lineage>
</organism>
<keyword evidence="2 4" id="KW-0456">Lyase</keyword>
<feature type="active site" description="Schiff-base intermediate with substrate" evidence="4">
    <location>
        <position position="173"/>
    </location>
</feature>
<feature type="binding site" evidence="4">
    <location>
        <position position="234"/>
    </location>
    <ligand>
        <name>3-dehydroquinate</name>
        <dbReference type="ChEBI" id="CHEBI:32364"/>
    </ligand>
</feature>
<dbReference type="PANTHER" id="PTHR43699">
    <property type="entry name" value="3-DEHYDROQUINATE DEHYDRATASE"/>
    <property type="match status" value="1"/>
</dbReference>
<evidence type="ECO:0000313" key="6">
    <source>
        <dbReference type="Proteomes" id="UP001596455"/>
    </source>
</evidence>
<dbReference type="HAMAP" id="MF_00214">
    <property type="entry name" value="AroD"/>
    <property type="match status" value="1"/>
</dbReference>
<keyword evidence="3 4" id="KW-0704">Schiff base</keyword>
<keyword evidence="4" id="KW-0028">Amino-acid biosynthesis</keyword>
<evidence type="ECO:0000256" key="1">
    <source>
        <dbReference type="ARBA" id="ARBA00001864"/>
    </source>
</evidence>
<feature type="binding site" evidence="4">
    <location>
        <begin position="51"/>
        <end position="53"/>
    </location>
    <ligand>
        <name>3-dehydroquinate</name>
        <dbReference type="ChEBI" id="CHEBI:32364"/>
    </ligand>
</feature>
<dbReference type="EMBL" id="JBHTCQ010000001">
    <property type="protein sequence ID" value="MFC7405311.1"/>
    <property type="molecule type" value="Genomic_DNA"/>
</dbReference>
<dbReference type="EC" id="4.2.1.10" evidence="4"/>
<dbReference type="Proteomes" id="UP001596455">
    <property type="component" value="Unassembled WGS sequence"/>
</dbReference>
<comment type="function">
    <text evidence="4">Involved in the third step of the chorismate pathway, which leads to the biosynthesis of aromatic amino acids. Catalyzes the cis-dehydration of 3-dehydroquinate (DHQ) and introduces the first double bond of the aromatic ring to yield 3-dehydroshikimate.</text>
</comment>
<reference evidence="6" key="1">
    <citation type="journal article" date="2019" name="Int. J. Syst. Evol. Microbiol.">
        <title>The Global Catalogue of Microorganisms (GCM) 10K type strain sequencing project: providing services to taxonomists for standard genome sequencing and annotation.</title>
        <authorList>
            <consortium name="The Broad Institute Genomics Platform"/>
            <consortium name="The Broad Institute Genome Sequencing Center for Infectious Disease"/>
            <person name="Wu L."/>
            <person name="Ma J."/>
        </authorList>
    </citation>
    <scope>NUCLEOTIDE SEQUENCE [LARGE SCALE GENOMIC DNA]</scope>
    <source>
        <strain evidence="6">JCM 1490</strain>
    </source>
</reference>
<feature type="binding site" evidence="4">
    <location>
        <position position="87"/>
    </location>
    <ligand>
        <name>3-dehydroquinate</name>
        <dbReference type="ChEBI" id="CHEBI:32364"/>
    </ligand>
</feature>
<comment type="catalytic activity">
    <reaction evidence="1 4">
        <text>3-dehydroquinate = 3-dehydroshikimate + H2O</text>
        <dbReference type="Rhea" id="RHEA:21096"/>
        <dbReference type="ChEBI" id="CHEBI:15377"/>
        <dbReference type="ChEBI" id="CHEBI:16630"/>
        <dbReference type="ChEBI" id="CHEBI:32364"/>
        <dbReference type="EC" id="4.2.1.10"/>
    </reaction>
</comment>
<dbReference type="PANTHER" id="PTHR43699:SF1">
    <property type="entry name" value="3-DEHYDROQUINATE DEHYDRATASE"/>
    <property type="match status" value="1"/>
</dbReference>
<comment type="subunit">
    <text evidence="4">Homodimer.</text>
</comment>
<keyword evidence="6" id="KW-1185">Reference proteome</keyword>
<evidence type="ECO:0000256" key="4">
    <source>
        <dbReference type="HAMAP-Rule" id="MF_00214"/>
    </source>
</evidence>
<feature type="active site" description="Proton donor/acceptor" evidence="4">
    <location>
        <position position="146"/>
    </location>
</feature>
<evidence type="ECO:0000256" key="3">
    <source>
        <dbReference type="ARBA" id="ARBA00023270"/>
    </source>
</evidence>
<comment type="similarity">
    <text evidence="4">Belongs to the type-I 3-dehydroquinase family.</text>
</comment>
<dbReference type="InterPro" id="IPR013785">
    <property type="entry name" value="Aldolase_TIM"/>
</dbReference>
<proteinExistence type="inferred from homology"/>
<feature type="binding site" evidence="4">
    <location>
        <position position="215"/>
    </location>
    <ligand>
        <name>3-dehydroquinate</name>
        <dbReference type="ChEBI" id="CHEBI:32364"/>
    </ligand>
</feature>
<dbReference type="CDD" id="cd00502">
    <property type="entry name" value="DHQase_I"/>
    <property type="match status" value="1"/>
</dbReference>
<comment type="caution">
    <text evidence="5">The sequence shown here is derived from an EMBL/GenBank/DDBJ whole genome shotgun (WGS) entry which is preliminary data.</text>
</comment>
<gene>
    <name evidence="4 5" type="primary">aroD</name>
    <name evidence="5" type="ORF">ACFQQL_09350</name>
</gene>